<dbReference type="RefSeq" id="WP_010526491.1">
    <property type="nucleotide sequence ID" value="NZ_AFSL01000009.1"/>
</dbReference>
<protein>
    <submittedName>
        <fullName evidence="1">Uncharacterized protein</fullName>
    </submittedName>
</protein>
<evidence type="ECO:0000313" key="1">
    <source>
        <dbReference type="EMBL" id="SFE42429.1"/>
    </source>
</evidence>
<name>A0A1I2AF50_9BACT</name>
<dbReference type="Proteomes" id="UP000181976">
    <property type="component" value="Unassembled WGS sequence"/>
</dbReference>
<reference evidence="1 2" key="1">
    <citation type="submission" date="2016-10" db="EMBL/GenBank/DDBJ databases">
        <authorList>
            <person name="de Groot N.N."/>
        </authorList>
    </citation>
    <scope>NUCLEOTIDE SEQUENCE [LARGE SCALE GENOMIC DNA]</scope>
    <source>
        <strain evidence="1 2">DSM 19012</strain>
    </source>
</reference>
<accession>A0A1I2AF50</accession>
<proteinExistence type="predicted"/>
<gene>
    <name evidence="1" type="ORF">SAMN05444380_11144</name>
</gene>
<keyword evidence="2" id="KW-1185">Reference proteome</keyword>
<sequence length="180" mass="20817">MRYGFLMIVLISVLVSCTPVRFDQPQPDGVKTLAVFPDDLTGFYVDEDGDTLLVKANGFEYGYGNSDSECLKRSLNSGKMVVKKYKGNYVLSLHEEDEWDVFLVEPDDDGFNLRMIDIGNKDREKMDELSAITDVETIKNDQGDVTYYLVRPSRSEFKRIMKRGFFAEREYFRKVEKQVD</sequence>
<dbReference type="OrthoDB" id="978500at2"/>
<evidence type="ECO:0000313" key="2">
    <source>
        <dbReference type="Proteomes" id="UP000181976"/>
    </source>
</evidence>
<organism evidence="1 2">
    <name type="scientific">Thermophagus xiamenensis</name>
    <dbReference type="NCBI Taxonomy" id="385682"/>
    <lineage>
        <taxon>Bacteria</taxon>
        <taxon>Pseudomonadati</taxon>
        <taxon>Bacteroidota</taxon>
        <taxon>Bacteroidia</taxon>
        <taxon>Marinilabiliales</taxon>
        <taxon>Marinilabiliaceae</taxon>
        <taxon>Thermophagus</taxon>
    </lineage>
</organism>
<dbReference type="PROSITE" id="PS51257">
    <property type="entry name" value="PROKAR_LIPOPROTEIN"/>
    <property type="match status" value="1"/>
</dbReference>
<dbReference type="AlphaFoldDB" id="A0A1I2AF50"/>
<dbReference type="EMBL" id="FONA01000011">
    <property type="protein sequence ID" value="SFE42429.1"/>
    <property type="molecule type" value="Genomic_DNA"/>
</dbReference>
<dbReference type="InParanoid" id="A0A1I2AF50"/>